<dbReference type="PIRSF" id="PIRSF000077">
    <property type="entry name" value="Thioredoxin"/>
    <property type="match status" value="1"/>
</dbReference>
<dbReference type="FunFam" id="3.40.30.10:FF:000001">
    <property type="entry name" value="Thioredoxin"/>
    <property type="match status" value="1"/>
</dbReference>
<evidence type="ECO:0000256" key="2">
    <source>
        <dbReference type="ARBA" id="ARBA00022448"/>
    </source>
</evidence>
<evidence type="ECO:0000256" key="7">
    <source>
        <dbReference type="PIRNR" id="PIRNR000077"/>
    </source>
</evidence>
<dbReference type="PROSITE" id="PS51352">
    <property type="entry name" value="THIOREDOXIN_2"/>
    <property type="match status" value="1"/>
</dbReference>
<comment type="similarity">
    <text evidence="1 7">Belongs to the thioredoxin family.</text>
</comment>
<reference evidence="11" key="2">
    <citation type="journal article" date="2021" name="PeerJ">
        <title>Extensive microbial diversity within the chicken gut microbiome revealed by metagenomics and culture.</title>
        <authorList>
            <person name="Gilroy R."/>
            <person name="Ravi A."/>
            <person name="Getino M."/>
            <person name="Pursley I."/>
            <person name="Horton D.L."/>
            <person name="Alikhan N.F."/>
            <person name="Baker D."/>
            <person name="Gharbi K."/>
            <person name="Hall N."/>
            <person name="Watson M."/>
            <person name="Adriaenssens E.M."/>
            <person name="Foster-Nyarko E."/>
            <person name="Jarju S."/>
            <person name="Secka A."/>
            <person name="Antonio M."/>
            <person name="Oren A."/>
            <person name="Chaudhuri R.R."/>
            <person name="La Ragione R."/>
            <person name="Hildebrand F."/>
            <person name="Pallen M.J."/>
        </authorList>
    </citation>
    <scope>NUCLEOTIDE SEQUENCE</scope>
    <source>
        <strain evidence="11">B2-16538</strain>
    </source>
</reference>
<dbReference type="PROSITE" id="PS00194">
    <property type="entry name" value="THIOREDOXIN_1"/>
    <property type="match status" value="1"/>
</dbReference>
<evidence type="ECO:0000256" key="1">
    <source>
        <dbReference type="ARBA" id="ARBA00008987"/>
    </source>
</evidence>
<dbReference type="InterPro" id="IPR017937">
    <property type="entry name" value="Thioredoxin_CS"/>
</dbReference>
<dbReference type="SUPFAM" id="SSF52833">
    <property type="entry name" value="Thioredoxin-like"/>
    <property type="match status" value="1"/>
</dbReference>
<dbReference type="InterPro" id="IPR036249">
    <property type="entry name" value="Thioredoxin-like_sf"/>
</dbReference>
<dbReference type="PANTHER" id="PTHR45663:SF11">
    <property type="entry name" value="GEO12009P1"/>
    <property type="match status" value="1"/>
</dbReference>
<dbReference type="CDD" id="cd02947">
    <property type="entry name" value="TRX_family"/>
    <property type="match status" value="1"/>
</dbReference>
<dbReference type="EMBL" id="JADILX010000103">
    <property type="protein sequence ID" value="MBO8486164.1"/>
    <property type="molecule type" value="Genomic_DNA"/>
</dbReference>
<feature type="disulfide bond" description="Redox-active" evidence="9">
    <location>
        <begin position="29"/>
        <end position="32"/>
    </location>
</feature>
<dbReference type="Gene3D" id="3.40.30.10">
    <property type="entry name" value="Glutaredoxin"/>
    <property type="match status" value="1"/>
</dbReference>
<feature type="domain" description="Thioredoxin" evidence="10">
    <location>
        <begin position="1"/>
        <end position="104"/>
    </location>
</feature>
<name>A0A9D9J7E1_9BACT</name>
<protein>
    <recommendedName>
        <fullName evidence="6 7">Thioredoxin</fullName>
    </recommendedName>
</protein>
<evidence type="ECO:0000259" key="10">
    <source>
        <dbReference type="PROSITE" id="PS51352"/>
    </source>
</evidence>
<keyword evidence="5 9" id="KW-0676">Redox-active center</keyword>
<accession>A0A9D9J7E1</accession>
<dbReference type="NCBIfam" id="TIGR01068">
    <property type="entry name" value="thioredoxin"/>
    <property type="match status" value="1"/>
</dbReference>
<comment type="caution">
    <text evidence="11">The sequence shown here is derived from an EMBL/GenBank/DDBJ whole genome shotgun (WGS) entry which is preliminary data.</text>
</comment>
<keyword evidence="3" id="KW-0249">Electron transport</keyword>
<feature type="site" description="Contributes to redox potential value" evidence="8">
    <location>
        <position position="30"/>
    </location>
</feature>
<feature type="site" description="Deprotonates C-terminal active site Cys" evidence="8">
    <location>
        <position position="23"/>
    </location>
</feature>
<proteinExistence type="inferred from homology"/>
<dbReference type="GO" id="GO:0005829">
    <property type="term" value="C:cytosol"/>
    <property type="evidence" value="ECO:0007669"/>
    <property type="project" value="TreeGrafter"/>
</dbReference>
<keyword evidence="4 9" id="KW-1015">Disulfide bond</keyword>
<evidence type="ECO:0000256" key="8">
    <source>
        <dbReference type="PIRSR" id="PIRSR000077-1"/>
    </source>
</evidence>
<dbReference type="InterPro" id="IPR013766">
    <property type="entry name" value="Thioredoxin_domain"/>
</dbReference>
<evidence type="ECO:0000256" key="9">
    <source>
        <dbReference type="PIRSR" id="PIRSR000077-4"/>
    </source>
</evidence>
<dbReference type="GO" id="GO:0015035">
    <property type="term" value="F:protein-disulfide reductase activity"/>
    <property type="evidence" value="ECO:0007669"/>
    <property type="project" value="UniProtKB-UniRule"/>
</dbReference>
<dbReference type="GO" id="GO:0045454">
    <property type="term" value="P:cell redox homeostasis"/>
    <property type="evidence" value="ECO:0007669"/>
    <property type="project" value="TreeGrafter"/>
</dbReference>
<keyword evidence="2" id="KW-0813">Transport</keyword>
<dbReference type="Proteomes" id="UP000823750">
    <property type="component" value="Unassembled WGS sequence"/>
</dbReference>
<evidence type="ECO:0000313" key="12">
    <source>
        <dbReference type="Proteomes" id="UP000823750"/>
    </source>
</evidence>
<reference evidence="11" key="1">
    <citation type="submission" date="2020-10" db="EMBL/GenBank/DDBJ databases">
        <authorList>
            <person name="Gilroy R."/>
        </authorList>
    </citation>
    <scope>NUCLEOTIDE SEQUENCE</scope>
    <source>
        <strain evidence="11">B2-16538</strain>
    </source>
</reference>
<feature type="site" description="Contributes to redox potential value" evidence="8">
    <location>
        <position position="31"/>
    </location>
</feature>
<gene>
    <name evidence="11" type="primary">trxA</name>
    <name evidence="11" type="ORF">IAB78_07045</name>
</gene>
<organism evidence="11 12">
    <name type="scientific">Candidatus Cryptobacteroides excrementavium</name>
    <dbReference type="NCBI Taxonomy" id="2840759"/>
    <lineage>
        <taxon>Bacteria</taxon>
        <taxon>Pseudomonadati</taxon>
        <taxon>Bacteroidota</taxon>
        <taxon>Bacteroidia</taxon>
        <taxon>Bacteroidales</taxon>
        <taxon>Candidatus Cryptobacteroides</taxon>
    </lineage>
</organism>
<evidence type="ECO:0000256" key="4">
    <source>
        <dbReference type="ARBA" id="ARBA00023157"/>
    </source>
</evidence>
<dbReference type="PRINTS" id="PR00421">
    <property type="entry name" value="THIOREDOXIN"/>
</dbReference>
<feature type="active site" description="Nucleophile" evidence="8">
    <location>
        <position position="29"/>
    </location>
</feature>
<dbReference type="InterPro" id="IPR005746">
    <property type="entry name" value="Thioredoxin"/>
</dbReference>
<evidence type="ECO:0000256" key="6">
    <source>
        <dbReference type="NCBIfam" id="TIGR01068"/>
    </source>
</evidence>
<feature type="active site" description="Nucleophile" evidence="8">
    <location>
        <position position="32"/>
    </location>
</feature>
<dbReference type="PANTHER" id="PTHR45663">
    <property type="entry name" value="GEO12009P1"/>
    <property type="match status" value="1"/>
</dbReference>
<evidence type="ECO:0000256" key="3">
    <source>
        <dbReference type="ARBA" id="ARBA00022982"/>
    </source>
</evidence>
<dbReference type="AlphaFoldDB" id="A0A9D9J7E1"/>
<sequence length="104" mass="11411">MEKTVTDANFAEILNTDKPVMVDFWASWCGPCRAIAPAVEELAVEYEGRAVIAKCNVDECEQTPVQFGIRNIPTLLFFKGGNLVDRLVGAVPKSEIAKKLDALL</sequence>
<dbReference type="Pfam" id="PF00085">
    <property type="entry name" value="Thioredoxin"/>
    <property type="match status" value="1"/>
</dbReference>
<evidence type="ECO:0000256" key="5">
    <source>
        <dbReference type="ARBA" id="ARBA00023284"/>
    </source>
</evidence>
<evidence type="ECO:0000313" key="11">
    <source>
        <dbReference type="EMBL" id="MBO8486164.1"/>
    </source>
</evidence>